<feature type="active site" evidence="9">
    <location>
        <position position="370"/>
    </location>
</feature>
<sequence length="575" mass="65581">MLPKYLLDKMKNKNFFKNKIMILIIFTFIKNSYGLSVINLYQKPFLNLNKFQIIDAREKAKNKRKLLSIIEENTLQKISQMNSGRKTITRYQQFYNGIPIIGYQVTIIENKDINEHASLVTGHLLDDIQLNTRPDITPEKALEIAKSAYLNPSDINNINTQLQIRNFNKDTVLLTYLISFKTISDQQKPEWPVFIIDAHSGKILKQWNNIKSFAGDGPGGNEKTQQYWYGRNGLPILNVHEIKPFFWGSTCIMDNKKVKVVNLKSSWDWNNNKLKAHSYQCNDPNQDPSNGGFSPINDAYYFGNAVVDMYKDWYHLNVLSDKRGNPIPLIMRIHFGQNYAGAFWDGKSASFGDGGAFFYPMVSLDIIAHEASHGFTEQHSGLEYHDQSGALNESFSDMASVSASAYLLENEPDLYRKLYANTNHITWTIGETITKPLSITPALRFINSPSKDGFSADCLDKALAKSVGEQCQLSYSDVTKFAKNFLESPEKRQKYITHHGSGVFNKAFYLISEKVGIKKAFQIMLIANKDHWTAKTDFKTAACDILYVVEDQMLDRNQFKIIFDKVGIDTADCEI</sequence>
<dbReference type="InterPro" id="IPR023612">
    <property type="entry name" value="Peptidase_M4"/>
</dbReference>
<evidence type="ECO:0000256" key="10">
    <source>
        <dbReference type="RuleBase" id="RU366073"/>
    </source>
</evidence>
<organism evidence="15 16">
    <name type="scientific">Legionella feeleii</name>
    <dbReference type="NCBI Taxonomy" id="453"/>
    <lineage>
        <taxon>Bacteria</taxon>
        <taxon>Pseudomonadati</taxon>
        <taxon>Pseudomonadota</taxon>
        <taxon>Gammaproteobacteria</taxon>
        <taxon>Legionellales</taxon>
        <taxon>Legionellaceae</taxon>
        <taxon>Legionella</taxon>
    </lineage>
</organism>
<dbReference type="InterPro" id="IPR050728">
    <property type="entry name" value="Zinc_Metalloprotease_M4"/>
</dbReference>
<keyword evidence="11" id="KW-1133">Transmembrane helix</keyword>
<evidence type="ECO:0000256" key="4">
    <source>
        <dbReference type="ARBA" id="ARBA00022729"/>
    </source>
</evidence>
<keyword evidence="10" id="KW-0964">Secreted</keyword>
<dbReference type="InterPro" id="IPR011096">
    <property type="entry name" value="FTP_domain"/>
</dbReference>
<dbReference type="SUPFAM" id="SSF55486">
    <property type="entry name" value="Metalloproteases ('zincins'), catalytic domain"/>
    <property type="match status" value="1"/>
</dbReference>
<dbReference type="GO" id="GO:0004222">
    <property type="term" value="F:metalloendopeptidase activity"/>
    <property type="evidence" value="ECO:0007669"/>
    <property type="project" value="UniProtKB-UniRule"/>
</dbReference>
<feature type="domain" description="FTP" evidence="14">
    <location>
        <begin position="82"/>
        <end position="107"/>
    </location>
</feature>
<dbReference type="InterPro" id="IPR027268">
    <property type="entry name" value="Peptidase_M4/M1_CTD_sf"/>
</dbReference>
<protein>
    <recommendedName>
        <fullName evidence="10">Neutral metalloproteinase</fullName>
        <ecNumber evidence="10">3.4.24.-</ecNumber>
    </recommendedName>
</protein>
<evidence type="ECO:0000313" key="16">
    <source>
        <dbReference type="Proteomes" id="UP000254033"/>
    </source>
</evidence>
<dbReference type="PANTHER" id="PTHR33794:SF1">
    <property type="entry name" value="BACILLOLYSIN"/>
    <property type="match status" value="1"/>
</dbReference>
<evidence type="ECO:0000256" key="5">
    <source>
        <dbReference type="ARBA" id="ARBA00022801"/>
    </source>
</evidence>
<keyword evidence="2 10" id="KW-0645">Protease</keyword>
<feature type="domain" description="Peptidase M4" evidence="12">
    <location>
        <begin position="248"/>
        <end position="377"/>
    </location>
</feature>
<evidence type="ECO:0000256" key="6">
    <source>
        <dbReference type="ARBA" id="ARBA00022833"/>
    </source>
</evidence>
<dbReference type="Pfam" id="PF02868">
    <property type="entry name" value="Peptidase_M4_C"/>
    <property type="match status" value="1"/>
</dbReference>
<keyword evidence="11" id="KW-0472">Membrane</keyword>
<keyword evidence="3" id="KW-0479">Metal-binding</keyword>
<dbReference type="InterPro" id="IPR001570">
    <property type="entry name" value="Peptidase_M4_C_domain"/>
</dbReference>
<dbReference type="Pfam" id="PF07504">
    <property type="entry name" value="FTP"/>
    <property type="match status" value="1"/>
</dbReference>
<evidence type="ECO:0000313" key="15">
    <source>
        <dbReference type="EMBL" id="STX37321.1"/>
    </source>
</evidence>
<evidence type="ECO:0000259" key="13">
    <source>
        <dbReference type="Pfam" id="PF02868"/>
    </source>
</evidence>
<dbReference type="AlphaFoldDB" id="A0A378IS34"/>
<keyword evidence="6 10" id="KW-0862">Zinc</keyword>
<dbReference type="GO" id="GO:0005576">
    <property type="term" value="C:extracellular region"/>
    <property type="evidence" value="ECO:0007669"/>
    <property type="project" value="UniProtKB-SubCell"/>
</dbReference>
<comment type="function">
    <text evidence="10">Extracellular zinc metalloprotease.</text>
</comment>
<gene>
    <name evidence="15" type="primary">hap</name>
    <name evidence="15" type="ORF">NCTC11978_00483</name>
</gene>
<dbReference type="EMBL" id="UGNY01000001">
    <property type="protein sequence ID" value="STX37321.1"/>
    <property type="molecule type" value="Genomic_DNA"/>
</dbReference>
<comment type="similarity">
    <text evidence="1 10">Belongs to the peptidase M4 family.</text>
</comment>
<feature type="active site" description="Proton donor" evidence="9">
    <location>
        <position position="498"/>
    </location>
</feature>
<evidence type="ECO:0000256" key="1">
    <source>
        <dbReference type="ARBA" id="ARBA00009388"/>
    </source>
</evidence>
<comment type="subcellular location">
    <subcellularLocation>
        <location evidence="10">Secreted</location>
    </subcellularLocation>
</comment>
<evidence type="ECO:0000256" key="9">
    <source>
        <dbReference type="PIRSR" id="PIRSR623612-1"/>
    </source>
</evidence>
<dbReference type="Pfam" id="PF01447">
    <property type="entry name" value="Peptidase_M4"/>
    <property type="match status" value="1"/>
</dbReference>
<comment type="cofactor">
    <cofactor evidence="10">
        <name>Zn(2+)</name>
        <dbReference type="ChEBI" id="CHEBI:29105"/>
    </cofactor>
</comment>
<feature type="transmembrane region" description="Helical" evidence="11">
    <location>
        <begin position="20"/>
        <end position="41"/>
    </location>
</feature>
<dbReference type="Gene3D" id="3.10.170.10">
    <property type="match status" value="1"/>
</dbReference>
<dbReference type="GO" id="GO:0046872">
    <property type="term" value="F:metal ion binding"/>
    <property type="evidence" value="ECO:0007669"/>
    <property type="project" value="UniProtKB-UniRule"/>
</dbReference>
<keyword evidence="11" id="KW-0812">Transmembrane</keyword>
<dbReference type="PANTHER" id="PTHR33794">
    <property type="entry name" value="BACILLOLYSIN"/>
    <property type="match status" value="1"/>
</dbReference>
<feature type="domain" description="Peptidase M4 C-terminal" evidence="13">
    <location>
        <begin position="380"/>
        <end position="552"/>
    </location>
</feature>
<evidence type="ECO:0000256" key="7">
    <source>
        <dbReference type="ARBA" id="ARBA00023049"/>
    </source>
</evidence>
<accession>A0A378IS34</accession>
<dbReference type="PRINTS" id="PR00730">
    <property type="entry name" value="THERMOLYSIN"/>
</dbReference>
<keyword evidence="7 10" id="KW-0482">Metalloprotease</keyword>
<proteinExistence type="inferred from homology"/>
<evidence type="ECO:0000259" key="12">
    <source>
        <dbReference type="Pfam" id="PF01447"/>
    </source>
</evidence>
<dbReference type="RefSeq" id="WP_244915215.1">
    <property type="nucleotide sequence ID" value="NZ_UGNY01000001.1"/>
</dbReference>
<evidence type="ECO:0000256" key="8">
    <source>
        <dbReference type="ARBA" id="ARBA00023145"/>
    </source>
</evidence>
<evidence type="ECO:0000256" key="3">
    <source>
        <dbReference type="ARBA" id="ARBA00022723"/>
    </source>
</evidence>
<dbReference type="Gene3D" id="3.10.450.490">
    <property type="match status" value="1"/>
</dbReference>
<keyword evidence="4" id="KW-0732">Signal</keyword>
<evidence type="ECO:0000256" key="2">
    <source>
        <dbReference type="ARBA" id="ARBA00022670"/>
    </source>
</evidence>
<dbReference type="CDD" id="cd09597">
    <property type="entry name" value="M4_TLP"/>
    <property type="match status" value="1"/>
</dbReference>
<evidence type="ECO:0000256" key="11">
    <source>
        <dbReference type="SAM" id="Phobius"/>
    </source>
</evidence>
<dbReference type="Gene3D" id="1.10.390.10">
    <property type="entry name" value="Neutral Protease Domain 2"/>
    <property type="match status" value="1"/>
</dbReference>
<dbReference type="InterPro" id="IPR013856">
    <property type="entry name" value="Peptidase_M4_domain"/>
</dbReference>
<dbReference type="GO" id="GO:0006508">
    <property type="term" value="P:proteolysis"/>
    <property type="evidence" value="ECO:0007669"/>
    <property type="project" value="UniProtKB-KW"/>
</dbReference>
<reference evidence="15 16" key="1">
    <citation type="submission" date="2018-06" db="EMBL/GenBank/DDBJ databases">
        <authorList>
            <consortium name="Pathogen Informatics"/>
            <person name="Doyle S."/>
        </authorList>
    </citation>
    <scope>NUCLEOTIDE SEQUENCE [LARGE SCALE GENOMIC DNA]</scope>
    <source>
        <strain evidence="15 16">NCTC11978</strain>
    </source>
</reference>
<dbReference type="Proteomes" id="UP000254033">
    <property type="component" value="Unassembled WGS sequence"/>
</dbReference>
<evidence type="ECO:0000259" key="14">
    <source>
        <dbReference type="Pfam" id="PF07504"/>
    </source>
</evidence>
<dbReference type="Gene3D" id="3.10.450.40">
    <property type="match status" value="1"/>
</dbReference>
<name>A0A378IS34_9GAMM</name>
<keyword evidence="5 10" id="KW-0378">Hydrolase</keyword>
<keyword evidence="8" id="KW-0865">Zymogen</keyword>
<dbReference type="EC" id="3.4.24.-" evidence="10"/>